<name>A0A4R3M412_9HYPH</name>
<accession>A0A4R3M412</accession>
<dbReference type="PANTHER" id="PTHR36513">
    <property type="entry name" value="ABC TRANSMEMBRANE TYPE-1 DOMAIN-CONTAINING PROTEIN"/>
    <property type="match status" value="1"/>
</dbReference>
<evidence type="ECO:0000313" key="3">
    <source>
        <dbReference type="Proteomes" id="UP000294664"/>
    </source>
</evidence>
<gene>
    <name evidence="2" type="ORF">EDC64_10164</name>
</gene>
<proteinExistence type="predicted"/>
<sequence length="333" mass="36207">MPRTILVATTRTRDPRPGTLFTGERSDKLDFATVTLTVPPTHKPGAIEYPKQAPGNPNTEMVVHEAVYRDTEAAFLDDLNAQLSRLPKGERRVFVFVHGYNTQFSEALLRLTQMAHDANATAVPILFTWASRGKTEDYVYDNNSATAARDSLERTLTLVNQSKADQVTIMAHSMGNWVTVEALRQMKIAGTMLPPNRVGNVILAAPDIDVDVFKSQLKRFGTPQRPFIVMVSHDDKALGISDFLAGNKQRLGNYSNDKDLVALGAIVVDLTSMKSEGDGLNHGKFAQLAGLGPKIRDQVMNQAQSDGGKLPGTVSVGEIQITGLSRAVGPPAE</sequence>
<dbReference type="PANTHER" id="PTHR36513:SF1">
    <property type="entry name" value="TRANSMEMBRANE PROTEIN"/>
    <property type="match status" value="1"/>
</dbReference>
<protein>
    <submittedName>
        <fullName evidence="2">Esterase/lipase superfamily enzyme</fullName>
    </submittedName>
</protein>
<dbReference type="Gene3D" id="3.40.50.1820">
    <property type="entry name" value="alpha/beta hydrolase"/>
    <property type="match status" value="1"/>
</dbReference>
<dbReference type="SUPFAM" id="SSF53474">
    <property type="entry name" value="alpha/beta-Hydrolases"/>
    <property type="match status" value="1"/>
</dbReference>
<keyword evidence="3" id="KW-1185">Reference proteome</keyword>
<dbReference type="EMBL" id="SMAI01000001">
    <property type="protein sequence ID" value="TCT07546.1"/>
    <property type="molecule type" value="Genomic_DNA"/>
</dbReference>
<dbReference type="InterPro" id="IPR029058">
    <property type="entry name" value="AB_hydrolase_fold"/>
</dbReference>
<organism evidence="2 3">
    <name type="scientific">Aquabacter spiritensis</name>
    <dbReference type="NCBI Taxonomy" id="933073"/>
    <lineage>
        <taxon>Bacteria</taxon>
        <taxon>Pseudomonadati</taxon>
        <taxon>Pseudomonadota</taxon>
        <taxon>Alphaproteobacteria</taxon>
        <taxon>Hyphomicrobiales</taxon>
        <taxon>Xanthobacteraceae</taxon>
        <taxon>Aquabacter</taxon>
    </lineage>
</organism>
<evidence type="ECO:0000256" key="1">
    <source>
        <dbReference type="SAM" id="MobiDB-lite"/>
    </source>
</evidence>
<dbReference type="Pfam" id="PF05990">
    <property type="entry name" value="DUF900"/>
    <property type="match status" value="1"/>
</dbReference>
<dbReference type="PIRSF" id="PIRSF033909">
    <property type="entry name" value="UCP033909"/>
    <property type="match status" value="1"/>
</dbReference>
<dbReference type="InterPro" id="IPR014586">
    <property type="entry name" value="UCP033909"/>
</dbReference>
<dbReference type="InterPro" id="IPR010297">
    <property type="entry name" value="DUF900_hydrolase"/>
</dbReference>
<dbReference type="Proteomes" id="UP000294664">
    <property type="component" value="Unassembled WGS sequence"/>
</dbReference>
<dbReference type="AlphaFoldDB" id="A0A4R3M412"/>
<comment type="caution">
    <text evidence="2">The sequence shown here is derived from an EMBL/GenBank/DDBJ whole genome shotgun (WGS) entry which is preliminary data.</text>
</comment>
<evidence type="ECO:0000313" key="2">
    <source>
        <dbReference type="EMBL" id="TCT07546.1"/>
    </source>
</evidence>
<reference evidence="2 3" key="1">
    <citation type="submission" date="2019-03" db="EMBL/GenBank/DDBJ databases">
        <title>Genomic Encyclopedia of Type Strains, Phase IV (KMG-IV): sequencing the most valuable type-strain genomes for metagenomic binning, comparative biology and taxonomic classification.</title>
        <authorList>
            <person name="Goeker M."/>
        </authorList>
    </citation>
    <scope>NUCLEOTIDE SEQUENCE [LARGE SCALE GENOMIC DNA]</scope>
    <source>
        <strain evidence="2 3">DSM 9035</strain>
    </source>
</reference>
<feature type="region of interest" description="Disordered" evidence="1">
    <location>
        <begin position="1"/>
        <end position="21"/>
    </location>
</feature>